<dbReference type="CDD" id="cd05819">
    <property type="entry name" value="NHL"/>
    <property type="match status" value="1"/>
</dbReference>
<dbReference type="PANTHER" id="PTHR46388">
    <property type="entry name" value="NHL REPEAT-CONTAINING PROTEIN 2"/>
    <property type="match status" value="1"/>
</dbReference>
<dbReference type="SUPFAM" id="SSF101898">
    <property type="entry name" value="NHL repeat"/>
    <property type="match status" value="2"/>
</dbReference>
<dbReference type="RefSeq" id="WP_249475902.1">
    <property type="nucleotide sequence ID" value="NZ_JAMBEP010000004.1"/>
</dbReference>
<dbReference type="PANTHER" id="PTHR46388:SF2">
    <property type="entry name" value="NHL REPEAT-CONTAINING PROTEIN 2"/>
    <property type="match status" value="1"/>
</dbReference>
<feature type="domain" description="Teneurin NHL" evidence="3">
    <location>
        <begin position="541"/>
        <end position="591"/>
    </location>
</feature>
<accession>A0ABT0MNU5</accession>
<feature type="domain" description="Teneurin NHL" evidence="3">
    <location>
        <begin position="287"/>
        <end position="424"/>
    </location>
</feature>
<keyword evidence="1" id="KW-0677">Repeat</keyword>
<dbReference type="Proteomes" id="UP001431217">
    <property type="component" value="Unassembled WGS sequence"/>
</dbReference>
<dbReference type="SMART" id="SM00135">
    <property type="entry name" value="LY"/>
    <property type="match status" value="4"/>
</dbReference>
<keyword evidence="5" id="KW-1185">Reference proteome</keyword>
<proteinExistence type="predicted"/>
<dbReference type="Pfam" id="PF25021">
    <property type="entry name" value="TEN_NHL"/>
    <property type="match status" value="5"/>
</dbReference>
<feature type="domain" description="Teneurin NHL" evidence="3">
    <location>
        <begin position="234"/>
        <end position="284"/>
    </location>
</feature>
<evidence type="ECO:0000256" key="1">
    <source>
        <dbReference type="ARBA" id="ARBA00022737"/>
    </source>
</evidence>
<dbReference type="Gene3D" id="2.120.10.30">
    <property type="entry name" value="TolB, C-terminal domain"/>
    <property type="match status" value="5"/>
</dbReference>
<dbReference type="InterPro" id="IPR001258">
    <property type="entry name" value="NHL_repeat"/>
</dbReference>
<reference evidence="4 5" key="1">
    <citation type="submission" date="2022-05" db="EMBL/GenBank/DDBJ databases">
        <title>Luteimonas sp. SX5, whole genome shotgun sequencing project.</title>
        <authorList>
            <person name="Zhao G."/>
            <person name="Shen L."/>
        </authorList>
    </citation>
    <scope>NUCLEOTIDE SEQUENCE [LARGE SCALE GENOMIC DNA]</scope>
    <source>
        <strain evidence="4 5">SX5</strain>
    </source>
</reference>
<dbReference type="InterPro" id="IPR056822">
    <property type="entry name" value="TEN_NHL"/>
</dbReference>
<name>A0ABT0MNU5_9GAMM</name>
<feature type="domain" description="Teneurin NHL" evidence="3">
    <location>
        <begin position="67"/>
        <end position="230"/>
    </location>
</feature>
<dbReference type="SUPFAM" id="SSF63829">
    <property type="entry name" value="Calcium-dependent phosphotriesterase"/>
    <property type="match status" value="1"/>
</dbReference>
<organism evidence="4 5">
    <name type="scientific">Luteimonas galliterrae</name>
    <dbReference type="NCBI Taxonomy" id="2940486"/>
    <lineage>
        <taxon>Bacteria</taxon>
        <taxon>Pseudomonadati</taxon>
        <taxon>Pseudomonadota</taxon>
        <taxon>Gammaproteobacteria</taxon>
        <taxon>Lysobacterales</taxon>
        <taxon>Lysobacteraceae</taxon>
        <taxon>Luteimonas</taxon>
    </lineage>
</organism>
<evidence type="ECO:0000259" key="3">
    <source>
        <dbReference type="Pfam" id="PF25021"/>
    </source>
</evidence>
<sequence>MAGQALVRLALRVPANPGISFPEANTMKKARRSDLRLMAALTLALALPIAAQAQEYVFQTIAGDYDGDGGRATKANLGGPTGVAFDTAGNMYVAEAFRHRIRKITADGKIRTVAGTGAPGYSEQSGTGELGRIHLPQNMIADGLGNLYFADSNNNRVRKLWADGRVTLVAGNGSVASSGDGGRAVDAGVGRPYGLTLDTAGNLYVSENINHRVRRVTPQGKISTVAGNGTGAYSGDGGPATLASLRSPMGVAVDPHGNLFIADHANQRIRKVDVAGRIGTFVKFDDSPSDVSFGPSGDLYVSRFCGIAKLTPNGAMQPFVEDPQCQSLSFPEKVAFSSTGDAYFADSDVGTVFRMGGQDVSPVKVAGRGSFYGDGAAAVDASLSKVTGVATDAAGEVYIADSYFNNRIRKILQDGTIATVAGSGYWFDGGDEEGIPAVQAKLSSPHDSAVDSSGNLYIADRLNGLVRMVSAADGSIHTFAGGGAGGDGGPATNAKLGAIRRVAIDGTGNVFIADASNHRIRRVDTAGIITTVAGNGIPGFSGDGGAAANASLNLPSGIAIDASGNLYIGDEGNRRVRKVTPGGTISTVAGNGLAGSSGDGGPATQAAIGAVTGIGLDDSGALYIAAGALRKVTSSGVISTLSGVQYPAYDVAVGDDGALYVASLGGRVLRGFPAARPAARASR</sequence>
<evidence type="ECO:0000256" key="2">
    <source>
        <dbReference type="PROSITE-ProRule" id="PRU00504"/>
    </source>
</evidence>
<evidence type="ECO:0000313" key="5">
    <source>
        <dbReference type="Proteomes" id="UP001431217"/>
    </source>
</evidence>
<feature type="domain" description="Teneurin NHL" evidence="3">
    <location>
        <begin position="485"/>
        <end position="534"/>
    </location>
</feature>
<dbReference type="PROSITE" id="PS51125">
    <property type="entry name" value="NHL"/>
    <property type="match status" value="1"/>
</dbReference>
<gene>
    <name evidence="4" type="ORF">M2650_15075</name>
</gene>
<dbReference type="InterPro" id="IPR000033">
    <property type="entry name" value="LDLR_classB_rpt"/>
</dbReference>
<dbReference type="InterPro" id="IPR011042">
    <property type="entry name" value="6-blade_b-propeller_TolB-like"/>
</dbReference>
<dbReference type="EMBL" id="JAMBEP010000004">
    <property type="protein sequence ID" value="MCL1635944.1"/>
    <property type="molecule type" value="Genomic_DNA"/>
</dbReference>
<feature type="repeat" description="NHL" evidence="2">
    <location>
        <begin position="552"/>
        <end position="582"/>
    </location>
</feature>
<comment type="caution">
    <text evidence="4">The sequence shown here is derived from an EMBL/GenBank/DDBJ whole genome shotgun (WGS) entry which is preliminary data.</text>
</comment>
<evidence type="ECO:0000313" key="4">
    <source>
        <dbReference type="EMBL" id="MCL1635944.1"/>
    </source>
</evidence>
<protein>
    <submittedName>
        <fullName evidence="4">NHL repeat-containing protein</fullName>
    </submittedName>
</protein>